<evidence type="ECO:0000256" key="5">
    <source>
        <dbReference type="ARBA" id="ARBA00023136"/>
    </source>
</evidence>
<keyword evidence="5" id="KW-0472">Membrane</keyword>
<dbReference type="GO" id="GO:0008270">
    <property type="term" value="F:zinc ion binding"/>
    <property type="evidence" value="ECO:0007669"/>
    <property type="project" value="TreeGrafter"/>
</dbReference>
<comment type="similarity">
    <text evidence="2">Belongs to the CDIP1/LITAF family.</text>
</comment>
<dbReference type="PANTHER" id="PTHR23292">
    <property type="entry name" value="LIPOPOLYSACCHARIDE-INDUCED TUMOR NECROSIS FACTOR-ALPHA FACTOR"/>
    <property type="match status" value="1"/>
</dbReference>
<comment type="subcellular location">
    <subcellularLocation>
        <location evidence="1">Membrane</location>
        <topology evidence="1">Peripheral membrane protein</topology>
    </subcellularLocation>
</comment>
<evidence type="ECO:0000259" key="6">
    <source>
        <dbReference type="PROSITE" id="PS51837"/>
    </source>
</evidence>
<organism evidence="7 8">
    <name type="scientific">Thelonectria olida</name>
    <dbReference type="NCBI Taxonomy" id="1576542"/>
    <lineage>
        <taxon>Eukaryota</taxon>
        <taxon>Fungi</taxon>
        <taxon>Dikarya</taxon>
        <taxon>Ascomycota</taxon>
        <taxon>Pezizomycotina</taxon>
        <taxon>Sordariomycetes</taxon>
        <taxon>Hypocreomycetidae</taxon>
        <taxon>Hypocreales</taxon>
        <taxon>Nectriaceae</taxon>
        <taxon>Thelonectria</taxon>
    </lineage>
</organism>
<comment type="caution">
    <text evidence="7">The sequence shown here is derived from an EMBL/GenBank/DDBJ whole genome shotgun (WGS) entry which is preliminary data.</text>
</comment>
<dbReference type="InterPro" id="IPR037519">
    <property type="entry name" value="LITAF_fam"/>
</dbReference>
<dbReference type="SMART" id="SM00714">
    <property type="entry name" value="LITAF"/>
    <property type="match status" value="1"/>
</dbReference>
<dbReference type="Proteomes" id="UP000777438">
    <property type="component" value="Unassembled WGS sequence"/>
</dbReference>
<dbReference type="PANTHER" id="PTHR23292:SF6">
    <property type="entry name" value="FI16602P1-RELATED"/>
    <property type="match status" value="1"/>
</dbReference>
<proteinExistence type="inferred from homology"/>
<evidence type="ECO:0000256" key="2">
    <source>
        <dbReference type="ARBA" id="ARBA00005975"/>
    </source>
</evidence>
<sequence>MPGLVAYAEPDAKTGMFPTMGPRQAGGEVSAFDHFSKESIVPLKDLTHWPRAVECPACMEPSITRVNVKICKGTHLMAALLFVCTVVGSVVPYASRSFKDVEHYCCRCNRRLVTYHFGTGTEIHVW</sequence>
<reference evidence="7 8" key="1">
    <citation type="journal article" date="2021" name="Nat. Commun.">
        <title>Genetic determinants of endophytism in the Arabidopsis root mycobiome.</title>
        <authorList>
            <person name="Mesny F."/>
            <person name="Miyauchi S."/>
            <person name="Thiergart T."/>
            <person name="Pickel B."/>
            <person name="Atanasova L."/>
            <person name="Karlsson M."/>
            <person name="Huettel B."/>
            <person name="Barry K.W."/>
            <person name="Haridas S."/>
            <person name="Chen C."/>
            <person name="Bauer D."/>
            <person name="Andreopoulos W."/>
            <person name="Pangilinan J."/>
            <person name="LaButti K."/>
            <person name="Riley R."/>
            <person name="Lipzen A."/>
            <person name="Clum A."/>
            <person name="Drula E."/>
            <person name="Henrissat B."/>
            <person name="Kohler A."/>
            <person name="Grigoriev I.V."/>
            <person name="Martin F.M."/>
            <person name="Hacquard S."/>
        </authorList>
    </citation>
    <scope>NUCLEOTIDE SEQUENCE [LARGE SCALE GENOMIC DNA]</scope>
    <source>
        <strain evidence="7 8">MPI-CAGE-CH-0241</strain>
    </source>
</reference>
<evidence type="ECO:0000256" key="1">
    <source>
        <dbReference type="ARBA" id="ARBA00004170"/>
    </source>
</evidence>
<dbReference type="PROSITE" id="PS51837">
    <property type="entry name" value="LITAF"/>
    <property type="match status" value="1"/>
</dbReference>
<dbReference type="InterPro" id="IPR006629">
    <property type="entry name" value="LITAF"/>
</dbReference>
<evidence type="ECO:0000313" key="8">
    <source>
        <dbReference type="Proteomes" id="UP000777438"/>
    </source>
</evidence>
<accession>A0A9P8VYK9</accession>
<dbReference type="OrthoDB" id="5599753at2759"/>
<gene>
    <name evidence="7" type="ORF">B0T10DRAFT_551521</name>
</gene>
<dbReference type="Pfam" id="PF10601">
    <property type="entry name" value="zf-LITAF-like"/>
    <property type="match status" value="1"/>
</dbReference>
<dbReference type="GO" id="GO:0016020">
    <property type="term" value="C:membrane"/>
    <property type="evidence" value="ECO:0007669"/>
    <property type="project" value="UniProtKB-SubCell"/>
</dbReference>
<feature type="domain" description="LITAF" evidence="6">
    <location>
        <begin position="35"/>
        <end position="117"/>
    </location>
</feature>
<protein>
    <submittedName>
        <fullName evidence="7">LITAF-like zinc ribbon domain-containing protein</fullName>
    </submittedName>
</protein>
<evidence type="ECO:0000256" key="3">
    <source>
        <dbReference type="ARBA" id="ARBA00022723"/>
    </source>
</evidence>
<evidence type="ECO:0000256" key="4">
    <source>
        <dbReference type="ARBA" id="ARBA00022833"/>
    </source>
</evidence>
<dbReference type="AlphaFoldDB" id="A0A9P8VYK9"/>
<name>A0A9P8VYK9_9HYPO</name>
<evidence type="ECO:0000313" key="7">
    <source>
        <dbReference type="EMBL" id="KAH6880740.1"/>
    </source>
</evidence>
<keyword evidence="8" id="KW-1185">Reference proteome</keyword>
<keyword evidence="3" id="KW-0479">Metal-binding</keyword>
<keyword evidence="4" id="KW-0862">Zinc</keyword>
<dbReference type="EMBL" id="JAGPYM010000025">
    <property type="protein sequence ID" value="KAH6880740.1"/>
    <property type="molecule type" value="Genomic_DNA"/>
</dbReference>